<evidence type="ECO:0000256" key="1">
    <source>
        <dbReference type="ARBA" id="ARBA00004141"/>
    </source>
</evidence>
<accession>A0ABR4PD69</accession>
<evidence type="ECO:0000313" key="9">
    <source>
        <dbReference type="Proteomes" id="UP001629113"/>
    </source>
</evidence>
<feature type="region of interest" description="Disordered" evidence="5">
    <location>
        <begin position="229"/>
        <end position="253"/>
    </location>
</feature>
<evidence type="ECO:0000259" key="7">
    <source>
        <dbReference type="Pfam" id="PF01284"/>
    </source>
</evidence>
<feature type="transmembrane region" description="Helical" evidence="6">
    <location>
        <begin position="117"/>
        <end position="141"/>
    </location>
</feature>
<evidence type="ECO:0000256" key="6">
    <source>
        <dbReference type="SAM" id="Phobius"/>
    </source>
</evidence>
<evidence type="ECO:0000256" key="5">
    <source>
        <dbReference type="SAM" id="MobiDB-lite"/>
    </source>
</evidence>
<evidence type="ECO:0000256" key="2">
    <source>
        <dbReference type="ARBA" id="ARBA00022692"/>
    </source>
</evidence>
<sequence length="253" mass="27672">MEFSVHKLQTFKMITHIIQGVIIFVAFCLMIKIFTTDAEIDGRPGWFFAMCFLTFPALIFQTMSPRFPRTRKLANPYALAAVDVTFAVLWLSAFAALANWRSNDKCKDGCTVTGAEIAMGVFIWLFWCVTAAMSVYGCIYYRKNGYLPGGSRAPTNAAMIDPDKEAFSTAPHDDEYAPVHNTDAHDDEESAYGGGPSETPRYDAHAPSSYGGSATMGGSAYVSPMAHDDATAYSGYTPDPQPPGRAQFPSANY</sequence>
<comment type="subcellular location">
    <subcellularLocation>
        <location evidence="1">Membrane</location>
        <topology evidence="1">Multi-pass membrane protein</topology>
    </subcellularLocation>
</comment>
<feature type="domain" description="MARVEL" evidence="7">
    <location>
        <begin position="12"/>
        <end position="132"/>
    </location>
</feature>
<feature type="transmembrane region" description="Helical" evidence="6">
    <location>
        <begin position="46"/>
        <end position="64"/>
    </location>
</feature>
<name>A0ABR4PD69_9HELO</name>
<gene>
    <name evidence="8" type="ORF">PVAG01_07665</name>
</gene>
<keyword evidence="2 6" id="KW-0812">Transmembrane</keyword>
<evidence type="ECO:0000256" key="3">
    <source>
        <dbReference type="ARBA" id="ARBA00022989"/>
    </source>
</evidence>
<dbReference type="PANTHER" id="PTHR37451">
    <property type="entry name" value="MARVEL DOMAIN"/>
    <property type="match status" value="1"/>
</dbReference>
<feature type="transmembrane region" description="Helical" evidence="6">
    <location>
        <begin position="12"/>
        <end position="34"/>
    </location>
</feature>
<evidence type="ECO:0000256" key="4">
    <source>
        <dbReference type="ARBA" id="ARBA00023136"/>
    </source>
</evidence>
<dbReference type="EMBL" id="JBFCZG010000006">
    <property type="protein sequence ID" value="KAL3421220.1"/>
    <property type="molecule type" value="Genomic_DNA"/>
</dbReference>
<dbReference type="Pfam" id="PF01284">
    <property type="entry name" value="MARVEL"/>
    <property type="match status" value="1"/>
</dbReference>
<keyword evidence="4 6" id="KW-0472">Membrane</keyword>
<dbReference type="InterPro" id="IPR008253">
    <property type="entry name" value="Marvel"/>
</dbReference>
<evidence type="ECO:0000313" key="8">
    <source>
        <dbReference type="EMBL" id="KAL3421220.1"/>
    </source>
</evidence>
<dbReference type="PANTHER" id="PTHR37451:SF3">
    <property type="entry name" value="MARVEL DOMAIN-CONTAINING PROTEIN"/>
    <property type="match status" value="1"/>
</dbReference>
<dbReference type="Proteomes" id="UP001629113">
    <property type="component" value="Unassembled WGS sequence"/>
</dbReference>
<organism evidence="8 9">
    <name type="scientific">Phlyctema vagabunda</name>
    <dbReference type="NCBI Taxonomy" id="108571"/>
    <lineage>
        <taxon>Eukaryota</taxon>
        <taxon>Fungi</taxon>
        <taxon>Dikarya</taxon>
        <taxon>Ascomycota</taxon>
        <taxon>Pezizomycotina</taxon>
        <taxon>Leotiomycetes</taxon>
        <taxon>Helotiales</taxon>
        <taxon>Dermateaceae</taxon>
        <taxon>Phlyctema</taxon>
    </lineage>
</organism>
<reference evidence="8 9" key="1">
    <citation type="submission" date="2024-06" db="EMBL/GenBank/DDBJ databases">
        <title>Complete genome of Phlyctema vagabunda strain 19-DSS-EL-015.</title>
        <authorList>
            <person name="Fiorenzani C."/>
        </authorList>
    </citation>
    <scope>NUCLEOTIDE SEQUENCE [LARGE SCALE GENOMIC DNA]</scope>
    <source>
        <strain evidence="8 9">19-DSS-EL-015</strain>
    </source>
</reference>
<feature type="region of interest" description="Disordered" evidence="5">
    <location>
        <begin position="170"/>
        <end position="212"/>
    </location>
</feature>
<feature type="transmembrane region" description="Helical" evidence="6">
    <location>
        <begin position="76"/>
        <end position="97"/>
    </location>
</feature>
<comment type="caution">
    <text evidence="8">The sequence shown here is derived from an EMBL/GenBank/DDBJ whole genome shotgun (WGS) entry which is preliminary data.</text>
</comment>
<keyword evidence="3 6" id="KW-1133">Transmembrane helix</keyword>
<protein>
    <recommendedName>
        <fullName evidence="7">MARVEL domain-containing protein</fullName>
    </recommendedName>
</protein>
<proteinExistence type="predicted"/>
<keyword evidence="9" id="KW-1185">Reference proteome</keyword>